<sequence>MHPGACLVPILSPSASTYMRLDRGERRKPLPLLVSGLVVVKATPPPVVDVDAAVRSMSDVDPDNPERRDTCLNCHCSIAALPGCTPSLLNKCYRKLNEIRQDTSMYFWASCRVKTRNCAPG</sequence>
<reference evidence="1" key="1">
    <citation type="submission" date="2021-03" db="EMBL/GenBank/DDBJ databases">
        <authorList>
            <consortium name="DOE Joint Genome Institute"/>
            <person name="Ahrendt S."/>
            <person name="Looney B.P."/>
            <person name="Miyauchi S."/>
            <person name="Morin E."/>
            <person name="Drula E."/>
            <person name="Courty P.E."/>
            <person name="Chicoki N."/>
            <person name="Fauchery L."/>
            <person name="Kohler A."/>
            <person name="Kuo A."/>
            <person name="Labutti K."/>
            <person name="Pangilinan J."/>
            <person name="Lipzen A."/>
            <person name="Riley R."/>
            <person name="Andreopoulos W."/>
            <person name="He G."/>
            <person name="Johnson J."/>
            <person name="Barry K.W."/>
            <person name="Grigoriev I.V."/>
            <person name="Nagy L."/>
            <person name="Hibbett D."/>
            <person name="Henrissat B."/>
            <person name="Matheny P.B."/>
            <person name="Labbe J."/>
            <person name="Martin F."/>
        </authorList>
    </citation>
    <scope>NUCLEOTIDE SEQUENCE</scope>
    <source>
        <strain evidence="1">HHB10654</strain>
    </source>
</reference>
<dbReference type="Proteomes" id="UP000814140">
    <property type="component" value="Unassembled WGS sequence"/>
</dbReference>
<evidence type="ECO:0000313" key="2">
    <source>
        <dbReference type="Proteomes" id="UP000814140"/>
    </source>
</evidence>
<reference evidence="1" key="2">
    <citation type="journal article" date="2022" name="New Phytol.">
        <title>Evolutionary transition to the ectomycorrhizal habit in the genomes of a hyperdiverse lineage of mushroom-forming fungi.</title>
        <authorList>
            <person name="Looney B."/>
            <person name="Miyauchi S."/>
            <person name="Morin E."/>
            <person name="Drula E."/>
            <person name="Courty P.E."/>
            <person name="Kohler A."/>
            <person name="Kuo A."/>
            <person name="LaButti K."/>
            <person name="Pangilinan J."/>
            <person name="Lipzen A."/>
            <person name="Riley R."/>
            <person name="Andreopoulos W."/>
            <person name="He G."/>
            <person name="Johnson J."/>
            <person name="Nolan M."/>
            <person name="Tritt A."/>
            <person name="Barry K.W."/>
            <person name="Grigoriev I.V."/>
            <person name="Nagy L.G."/>
            <person name="Hibbett D."/>
            <person name="Henrissat B."/>
            <person name="Matheny P.B."/>
            <person name="Labbe J."/>
            <person name="Martin F.M."/>
        </authorList>
    </citation>
    <scope>NUCLEOTIDE SEQUENCE</scope>
    <source>
        <strain evidence="1">HHB10654</strain>
    </source>
</reference>
<dbReference type="EMBL" id="MU277203">
    <property type="protein sequence ID" value="KAI0063362.1"/>
    <property type="molecule type" value="Genomic_DNA"/>
</dbReference>
<comment type="caution">
    <text evidence="1">The sequence shown here is derived from an EMBL/GenBank/DDBJ whole genome shotgun (WGS) entry which is preliminary data.</text>
</comment>
<proteinExistence type="predicted"/>
<evidence type="ECO:0000313" key="1">
    <source>
        <dbReference type="EMBL" id="KAI0063362.1"/>
    </source>
</evidence>
<name>A0ACB8T4E8_9AGAM</name>
<keyword evidence="2" id="KW-1185">Reference proteome</keyword>
<organism evidence="1 2">
    <name type="scientific">Artomyces pyxidatus</name>
    <dbReference type="NCBI Taxonomy" id="48021"/>
    <lineage>
        <taxon>Eukaryota</taxon>
        <taxon>Fungi</taxon>
        <taxon>Dikarya</taxon>
        <taxon>Basidiomycota</taxon>
        <taxon>Agaricomycotina</taxon>
        <taxon>Agaricomycetes</taxon>
        <taxon>Russulales</taxon>
        <taxon>Auriscalpiaceae</taxon>
        <taxon>Artomyces</taxon>
    </lineage>
</organism>
<accession>A0ACB8T4E8</accession>
<protein>
    <submittedName>
        <fullName evidence="1">Uncharacterized protein</fullName>
    </submittedName>
</protein>
<gene>
    <name evidence="1" type="ORF">BV25DRAFT_421208</name>
</gene>